<organism evidence="2 3">
    <name type="scientific">Cyanobacterium stanieri (strain ATCC 29140 / PCC 7202)</name>
    <dbReference type="NCBI Taxonomy" id="292563"/>
    <lineage>
        <taxon>Bacteria</taxon>
        <taxon>Bacillati</taxon>
        <taxon>Cyanobacteriota</taxon>
        <taxon>Cyanophyceae</taxon>
        <taxon>Oscillatoriophycideae</taxon>
        <taxon>Chroococcales</taxon>
        <taxon>Geminocystaceae</taxon>
        <taxon>Cyanobacterium</taxon>
    </lineage>
</organism>
<dbReference type="eggNOG" id="COG2172">
    <property type="taxonomic scope" value="Bacteria"/>
</dbReference>
<dbReference type="InterPro" id="IPR036890">
    <property type="entry name" value="HATPase_C_sf"/>
</dbReference>
<dbReference type="STRING" id="292563.Cyast_1920"/>
<gene>
    <name evidence="2" type="ordered locus">Cyast_1920</name>
</gene>
<name>K9YP35_CYASC</name>
<proteinExistence type="predicted"/>
<evidence type="ECO:0000313" key="3">
    <source>
        <dbReference type="Proteomes" id="UP000010483"/>
    </source>
</evidence>
<dbReference type="InterPro" id="IPR003594">
    <property type="entry name" value="HATPase_dom"/>
</dbReference>
<dbReference type="HOGENOM" id="CLU_090336_16_0_3"/>
<dbReference type="CDD" id="cd16936">
    <property type="entry name" value="HATPase_RsbW-like"/>
    <property type="match status" value="1"/>
</dbReference>
<keyword evidence="2" id="KW-0723">Serine/threonine-protein kinase</keyword>
<keyword evidence="2" id="KW-0808">Transferase</keyword>
<dbReference type="EMBL" id="CP003940">
    <property type="protein sequence ID" value="AFZ47873.1"/>
    <property type="molecule type" value="Genomic_DNA"/>
</dbReference>
<dbReference type="GO" id="GO:0004674">
    <property type="term" value="F:protein serine/threonine kinase activity"/>
    <property type="evidence" value="ECO:0007669"/>
    <property type="project" value="UniProtKB-KW"/>
</dbReference>
<dbReference type="Pfam" id="PF13581">
    <property type="entry name" value="HATPase_c_2"/>
    <property type="match status" value="1"/>
</dbReference>
<reference evidence="3" key="1">
    <citation type="journal article" date="2013" name="Proc. Natl. Acad. Sci. U.S.A.">
        <title>Improving the coverage of the cyanobacterial phylum using diversity-driven genome sequencing.</title>
        <authorList>
            <person name="Shih P.M."/>
            <person name="Wu D."/>
            <person name="Latifi A."/>
            <person name="Axen S.D."/>
            <person name="Fewer D.P."/>
            <person name="Talla E."/>
            <person name="Calteau A."/>
            <person name="Cai F."/>
            <person name="Tandeau de Marsac N."/>
            <person name="Rippka R."/>
            <person name="Herdman M."/>
            <person name="Sivonen K."/>
            <person name="Coursin T."/>
            <person name="Laurent T."/>
            <person name="Goodwin L."/>
            <person name="Nolan M."/>
            <person name="Davenport K.W."/>
            <person name="Han C.S."/>
            <person name="Rubin E.M."/>
            <person name="Eisen J.A."/>
            <person name="Woyke T."/>
            <person name="Gugger M."/>
            <person name="Kerfeld C.A."/>
        </authorList>
    </citation>
    <scope>NUCLEOTIDE SEQUENCE [LARGE SCALE GENOMIC DNA]</scope>
    <source>
        <strain evidence="3">ATCC 29140 / PCC 7202</strain>
    </source>
</reference>
<dbReference type="AlphaFoldDB" id="K9YP35"/>
<dbReference type="PATRIC" id="fig|292563.3.peg.2009"/>
<evidence type="ECO:0000259" key="1">
    <source>
        <dbReference type="Pfam" id="PF13581"/>
    </source>
</evidence>
<dbReference type="SUPFAM" id="SSF55874">
    <property type="entry name" value="ATPase domain of HSP90 chaperone/DNA topoisomerase II/histidine kinase"/>
    <property type="match status" value="1"/>
</dbReference>
<dbReference type="BioCyc" id="CSTA292563:G1353-1927-MONOMER"/>
<dbReference type="KEGG" id="csn:Cyast_1920"/>
<evidence type="ECO:0000313" key="2">
    <source>
        <dbReference type="EMBL" id="AFZ47873.1"/>
    </source>
</evidence>
<sequence>MSAVKQISFIVASDLLCLGEVLAKYEQVKPESVNQRLWLECQLALAEGFTNAVRHAHKNMPPDTTVEIEIIINSCWLEIKIWDHGNPFNLISFQESLSQPDDLKTGGRGIEILGKVADELKYERYPDDRNCLLIKKHIDDVREVI</sequence>
<dbReference type="Gene3D" id="3.30.565.10">
    <property type="entry name" value="Histidine kinase-like ATPase, C-terminal domain"/>
    <property type="match status" value="1"/>
</dbReference>
<protein>
    <submittedName>
        <fullName evidence="2">Anti-sigma regulatory factor, serine/threonine protein kinase</fullName>
    </submittedName>
</protein>
<keyword evidence="2" id="KW-0418">Kinase</keyword>
<accession>K9YP35</accession>
<dbReference type="Proteomes" id="UP000010483">
    <property type="component" value="Chromosome"/>
</dbReference>
<feature type="domain" description="Histidine kinase/HSP90-like ATPase" evidence="1">
    <location>
        <begin position="31"/>
        <end position="135"/>
    </location>
</feature>
<keyword evidence="3" id="KW-1185">Reference proteome</keyword>